<reference evidence="13" key="1">
    <citation type="journal article" date="2023" name="Science">
        <title>Genome structures resolve the early diversification of teleost fishes.</title>
        <authorList>
            <person name="Parey E."/>
            <person name="Louis A."/>
            <person name="Montfort J."/>
            <person name="Bouchez O."/>
            <person name="Roques C."/>
            <person name="Iampietro C."/>
            <person name="Lluch J."/>
            <person name="Castinel A."/>
            <person name="Donnadieu C."/>
            <person name="Desvignes T."/>
            <person name="Floi Bucao C."/>
            <person name="Jouanno E."/>
            <person name="Wen M."/>
            <person name="Mejri S."/>
            <person name="Dirks R."/>
            <person name="Jansen H."/>
            <person name="Henkel C."/>
            <person name="Chen W.J."/>
            <person name="Zahm M."/>
            <person name="Cabau C."/>
            <person name="Klopp C."/>
            <person name="Thompson A.W."/>
            <person name="Robinson-Rechavi M."/>
            <person name="Braasch I."/>
            <person name="Lecointre G."/>
            <person name="Bobe J."/>
            <person name="Postlethwait J.H."/>
            <person name="Berthelot C."/>
            <person name="Roest Crollius H."/>
            <person name="Guiguen Y."/>
        </authorList>
    </citation>
    <scope>NUCLEOTIDE SEQUENCE</scope>
    <source>
        <strain evidence="13">Concon-B</strain>
    </source>
</reference>
<evidence type="ECO:0000256" key="10">
    <source>
        <dbReference type="SAM" id="Phobius"/>
    </source>
</evidence>
<comment type="caution">
    <text evidence="9">Lacks conserved residue(s) required for the propagation of feature annotation.</text>
</comment>
<dbReference type="FunFam" id="3.10.250.10:FF:000016">
    <property type="entry name" value="Scavenger receptor cysteine-rich protein type 12"/>
    <property type="match status" value="1"/>
</dbReference>
<dbReference type="PANTHER" id="PTHR48071">
    <property type="entry name" value="SRCR DOMAIN-CONTAINING PROTEIN"/>
    <property type="match status" value="1"/>
</dbReference>
<dbReference type="InterPro" id="IPR001190">
    <property type="entry name" value="SRCR"/>
</dbReference>
<keyword evidence="2 10" id="KW-0812">Transmembrane</keyword>
<protein>
    <recommendedName>
        <fullName evidence="12">SRCR domain-containing protein</fullName>
    </recommendedName>
</protein>
<comment type="caution">
    <text evidence="13">The sequence shown here is derived from an EMBL/GenBank/DDBJ whole genome shotgun (WGS) entry which is preliminary data.</text>
</comment>
<dbReference type="PRINTS" id="PR00258">
    <property type="entry name" value="SPERACTRCPTR"/>
</dbReference>
<organism evidence="13 14">
    <name type="scientific">Conger conger</name>
    <name type="common">Conger eel</name>
    <name type="synonym">Muraena conger</name>
    <dbReference type="NCBI Taxonomy" id="82655"/>
    <lineage>
        <taxon>Eukaryota</taxon>
        <taxon>Metazoa</taxon>
        <taxon>Chordata</taxon>
        <taxon>Craniata</taxon>
        <taxon>Vertebrata</taxon>
        <taxon>Euteleostomi</taxon>
        <taxon>Actinopterygii</taxon>
        <taxon>Neopterygii</taxon>
        <taxon>Teleostei</taxon>
        <taxon>Anguilliformes</taxon>
        <taxon>Congridae</taxon>
        <taxon>Conger</taxon>
    </lineage>
</organism>
<dbReference type="EMBL" id="JAFJMO010000010">
    <property type="protein sequence ID" value="KAJ8265941.1"/>
    <property type="molecule type" value="Genomic_DNA"/>
</dbReference>
<evidence type="ECO:0000256" key="4">
    <source>
        <dbReference type="ARBA" id="ARBA00022737"/>
    </source>
</evidence>
<keyword evidence="7 9" id="KW-1015">Disulfide bond</keyword>
<comment type="subcellular location">
    <subcellularLocation>
        <location evidence="1">Membrane</location>
        <topology evidence="1">Single-pass membrane protein</topology>
    </subcellularLocation>
</comment>
<proteinExistence type="predicted"/>
<dbReference type="SUPFAM" id="SSF56487">
    <property type="entry name" value="SRCR-like"/>
    <property type="match status" value="1"/>
</dbReference>
<keyword evidence="3 11" id="KW-0732">Signal</keyword>
<evidence type="ECO:0000256" key="5">
    <source>
        <dbReference type="ARBA" id="ARBA00022989"/>
    </source>
</evidence>
<evidence type="ECO:0000256" key="2">
    <source>
        <dbReference type="ARBA" id="ARBA00022692"/>
    </source>
</evidence>
<dbReference type="Proteomes" id="UP001152803">
    <property type="component" value="Unassembled WGS sequence"/>
</dbReference>
<evidence type="ECO:0000256" key="3">
    <source>
        <dbReference type="ARBA" id="ARBA00022729"/>
    </source>
</evidence>
<evidence type="ECO:0000256" key="7">
    <source>
        <dbReference type="ARBA" id="ARBA00023157"/>
    </source>
</evidence>
<dbReference type="Pfam" id="PF00530">
    <property type="entry name" value="SRCR"/>
    <property type="match status" value="1"/>
</dbReference>
<dbReference type="Gene3D" id="3.10.250.10">
    <property type="entry name" value="SRCR-like domain"/>
    <property type="match status" value="1"/>
</dbReference>
<dbReference type="AlphaFoldDB" id="A0A9Q1HWL3"/>
<evidence type="ECO:0000256" key="9">
    <source>
        <dbReference type="PROSITE-ProRule" id="PRU00196"/>
    </source>
</evidence>
<evidence type="ECO:0000256" key="1">
    <source>
        <dbReference type="ARBA" id="ARBA00004167"/>
    </source>
</evidence>
<feature type="transmembrane region" description="Helical" evidence="10">
    <location>
        <begin position="134"/>
        <end position="158"/>
    </location>
</feature>
<feature type="disulfide bond" evidence="9">
    <location>
        <begin position="85"/>
        <end position="95"/>
    </location>
</feature>
<evidence type="ECO:0000259" key="12">
    <source>
        <dbReference type="PROSITE" id="PS50287"/>
    </source>
</evidence>
<keyword evidence="6 10" id="KW-0472">Membrane</keyword>
<evidence type="ECO:0000256" key="6">
    <source>
        <dbReference type="ARBA" id="ARBA00023136"/>
    </source>
</evidence>
<evidence type="ECO:0000256" key="8">
    <source>
        <dbReference type="ARBA" id="ARBA00023180"/>
    </source>
</evidence>
<evidence type="ECO:0000313" key="14">
    <source>
        <dbReference type="Proteomes" id="UP001152803"/>
    </source>
</evidence>
<evidence type="ECO:0000313" key="13">
    <source>
        <dbReference type="EMBL" id="KAJ8265941.1"/>
    </source>
</evidence>
<evidence type="ECO:0000256" key="11">
    <source>
        <dbReference type="SAM" id="SignalP"/>
    </source>
</evidence>
<keyword evidence="8" id="KW-0325">Glycoprotein</keyword>
<gene>
    <name evidence="13" type="ORF">COCON_G00150400</name>
</gene>
<dbReference type="PROSITE" id="PS50287">
    <property type="entry name" value="SRCR_2"/>
    <property type="match status" value="1"/>
</dbReference>
<dbReference type="PANTHER" id="PTHR48071:SF26">
    <property type="entry name" value="ANTIGEN WC1.1-LIKE"/>
    <property type="match status" value="1"/>
</dbReference>
<keyword evidence="14" id="KW-1185">Reference proteome</keyword>
<keyword evidence="4" id="KW-0677">Repeat</keyword>
<feature type="chain" id="PRO_5040417820" description="SRCR domain-containing protein" evidence="11">
    <location>
        <begin position="19"/>
        <end position="163"/>
    </location>
</feature>
<name>A0A9Q1HWL3_CONCO</name>
<dbReference type="OrthoDB" id="544868at2759"/>
<feature type="signal peptide" evidence="11">
    <location>
        <begin position="1"/>
        <end position="18"/>
    </location>
</feature>
<dbReference type="GO" id="GO:0016020">
    <property type="term" value="C:membrane"/>
    <property type="evidence" value="ECO:0007669"/>
    <property type="project" value="UniProtKB-SubCell"/>
</dbReference>
<dbReference type="SMART" id="SM00202">
    <property type="entry name" value="SR"/>
    <property type="match status" value="1"/>
</dbReference>
<keyword evidence="5 10" id="KW-1133">Transmembrane helix</keyword>
<feature type="domain" description="SRCR" evidence="12">
    <location>
        <begin position="21"/>
        <end position="113"/>
    </location>
</feature>
<accession>A0A9Q1HWL3</accession>
<sequence length="163" mass="17763">MPWLALLSSLVLWSLVYSRGVRLVGGRASCSGLVEVYYGRAWRRLCSYRWDQTVARLVCQEAGCGAQPSLHYRNGGNRSGVQLLCDGQESRLHRCPWRTLHKPCDTDIGVVCTDPPRSFPGPPVAPAPMRPVSVAFVSLVLCGVAVMAAAVLVVEVVARRRSG</sequence>
<dbReference type="InterPro" id="IPR036772">
    <property type="entry name" value="SRCR-like_dom_sf"/>
</dbReference>